<accession>A0AA39X361</accession>
<dbReference type="Proteomes" id="UP001175000">
    <property type="component" value="Unassembled WGS sequence"/>
</dbReference>
<protein>
    <submittedName>
        <fullName evidence="1">Uncharacterized protein</fullName>
    </submittedName>
</protein>
<name>A0AA39X361_9PEZI</name>
<proteinExistence type="predicted"/>
<sequence length="249" mass="27021">MMPPSVYSFFKTSSATGAKREGSAAAEEQVRGWARHKSGKMERRDGFDRRRVYLCDGVSCFGITDHGGTPTTTRGKVKGGNLYLDTLPTVRMGVAPSGSAGAGSRRQCWRLGCVLLFCCRPAFRGVGARARKRNGVATGRATGGPPKTGVHGVPARWRRLLWRCVSAAWACSFGERWANKGGRWWSRHRKLCPTVLPPTPSAIFAVMSSARAGPRRVGGGLMVDWAKPGGTPTAFGTLSKARELPWQNW</sequence>
<comment type="caution">
    <text evidence="1">The sequence shown here is derived from an EMBL/GenBank/DDBJ whole genome shotgun (WGS) entry which is preliminary data.</text>
</comment>
<dbReference type="AlphaFoldDB" id="A0AA39X361"/>
<evidence type="ECO:0000313" key="1">
    <source>
        <dbReference type="EMBL" id="KAK0626306.1"/>
    </source>
</evidence>
<reference evidence="1" key="1">
    <citation type="submission" date="2023-06" db="EMBL/GenBank/DDBJ databases">
        <title>Genome-scale phylogeny and comparative genomics of the fungal order Sordariales.</title>
        <authorList>
            <consortium name="Lawrence Berkeley National Laboratory"/>
            <person name="Hensen N."/>
            <person name="Bonometti L."/>
            <person name="Westerberg I."/>
            <person name="Brannstrom I.O."/>
            <person name="Guillou S."/>
            <person name="Cros-Aarteil S."/>
            <person name="Calhoun S."/>
            <person name="Haridas S."/>
            <person name="Kuo A."/>
            <person name="Mondo S."/>
            <person name="Pangilinan J."/>
            <person name="Riley R."/>
            <person name="Labutti K."/>
            <person name="Andreopoulos B."/>
            <person name="Lipzen A."/>
            <person name="Chen C."/>
            <person name="Yanf M."/>
            <person name="Daum C."/>
            <person name="Ng V."/>
            <person name="Clum A."/>
            <person name="Steindorff A."/>
            <person name="Ohm R."/>
            <person name="Martin F."/>
            <person name="Silar P."/>
            <person name="Natvig D."/>
            <person name="Lalanne C."/>
            <person name="Gautier V."/>
            <person name="Ament-Velasquez S.L."/>
            <person name="Kruys A."/>
            <person name="Hutchinson M.I."/>
            <person name="Powell A.J."/>
            <person name="Barry K."/>
            <person name="Miller A.N."/>
            <person name="Grigoriev I.V."/>
            <person name="Debuchy R."/>
            <person name="Gladieux P."/>
            <person name="Thoren M.H."/>
            <person name="Johannesson H."/>
        </authorList>
    </citation>
    <scope>NUCLEOTIDE SEQUENCE</scope>
    <source>
        <strain evidence="1">CBS 606.72</strain>
    </source>
</reference>
<evidence type="ECO:0000313" key="2">
    <source>
        <dbReference type="Proteomes" id="UP001175000"/>
    </source>
</evidence>
<organism evidence="1 2">
    <name type="scientific">Immersiella caudata</name>
    <dbReference type="NCBI Taxonomy" id="314043"/>
    <lineage>
        <taxon>Eukaryota</taxon>
        <taxon>Fungi</taxon>
        <taxon>Dikarya</taxon>
        <taxon>Ascomycota</taxon>
        <taxon>Pezizomycotina</taxon>
        <taxon>Sordariomycetes</taxon>
        <taxon>Sordariomycetidae</taxon>
        <taxon>Sordariales</taxon>
        <taxon>Lasiosphaeriaceae</taxon>
        <taxon>Immersiella</taxon>
    </lineage>
</organism>
<gene>
    <name evidence="1" type="ORF">B0T14DRAFT_99982</name>
</gene>
<dbReference type="EMBL" id="JAULSU010000002">
    <property type="protein sequence ID" value="KAK0626306.1"/>
    <property type="molecule type" value="Genomic_DNA"/>
</dbReference>
<keyword evidence="2" id="KW-1185">Reference proteome</keyword>